<feature type="binding site" evidence="3">
    <location>
        <begin position="97"/>
        <end position="100"/>
    </location>
    <ligand>
        <name>substrate</name>
    </ligand>
</feature>
<dbReference type="EMBL" id="FNAN01000021">
    <property type="protein sequence ID" value="SDG66647.1"/>
    <property type="molecule type" value="Genomic_DNA"/>
</dbReference>
<dbReference type="PANTHER" id="PTHR11934:SF0">
    <property type="entry name" value="RIBOSE-5-PHOSPHATE ISOMERASE"/>
    <property type="match status" value="1"/>
</dbReference>
<dbReference type="InterPro" id="IPR004788">
    <property type="entry name" value="Ribose5P_isomerase_type_A"/>
</dbReference>
<dbReference type="FunFam" id="3.40.50.1360:FF:000001">
    <property type="entry name" value="Ribose-5-phosphate isomerase A"/>
    <property type="match status" value="1"/>
</dbReference>
<dbReference type="OrthoDB" id="5870696at2"/>
<dbReference type="InterPro" id="IPR020672">
    <property type="entry name" value="Ribose5P_isomerase_typA_subgr"/>
</dbReference>
<dbReference type="NCBIfam" id="NF001924">
    <property type="entry name" value="PRK00702.1"/>
    <property type="match status" value="1"/>
</dbReference>
<keyword evidence="2 3" id="KW-0413">Isomerase</keyword>
<dbReference type="HAMAP" id="MF_00170">
    <property type="entry name" value="Rib_5P_isom_A"/>
    <property type="match status" value="1"/>
</dbReference>
<dbReference type="SUPFAM" id="SSF100950">
    <property type="entry name" value="NagB/RpiA/CoA transferase-like"/>
    <property type="match status" value="1"/>
</dbReference>
<dbReference type="AlphaFoldDB" id="A0A1G7W3X6"/>
<feature type="binding site" evidence="3">
    <location>
        <begin position="84"/>
        <end position="87"/>
    </location>
    <ligand>
        <name>substrate</name>
    </ligand>
</feature>
<dbReference type="STRING" id="659014.SAMN04487996_121104"/>
<protein>
    <recommendedName>
        <fullName evidence="3">Ribose-5-phosphate isomerase A</fullName>
        <ecNumber evidence="3">5.3.1.6</ecNumber>
    </recommendedName>
    <alternativeName>
        <fullName evidence="3">Phosphoriboisomerase A</fullName>
        <shortName evidence="3">PRI</shortName>
    </alternativeName>
</protein>
<accession>A0A1G7W3X6</accession>
<dbReference type="GO" id="GO:0004751">
    <property type="term" value="F:ribose-5-phosphate isomerase activity"/>
    <property type="evidence" value="ECO:0007669"/>
    <property type="project" value="UniProtKB-UniRule"/>
</dbReference>
<comment type="similarity">
    <text evidence="3">Belongs to the ribose 5-phosphate isomerase family.</text>
</comment>
<comment type="caution">
    <text evidence="3">Lacks conserved residue(s) required for the propagation of feature annotation.</text>
</comment>
<feature type="active site" description="Proton acceptor" evidence="3">
    <location>
        <position position="106"/>
    </location>
</feature>
<dbReference type="GO" id="GO:0006014">
    <property type="term" value="P:D-ribose metabolic process"/>
    <property type="evidence" value="ECO:0007669"/>
    <property type="project" value="TreeGrafter"/>
</dbReference>
<dbReference type="RefSeq" id="WP_090156608.1">
    <property type="nucleotide sequence ID" value="NZ_FNAN01000021.1"/>
</dbReference>
<dbReference type="PANTHER" id="PTHR11934">
    <property type="entry name" value="RIBOSE-5-PHOSPHATE ISOMERASE"/>
    <property type="match status" value="1"/>
</dbReference>
<dbReference type="SUPFAM" id="SSF75445">
    <property type="entry name" value="D-ribose-5-phosphate isomerase (RpiA), lid domain"/>
    <property type="match status" value="1"/>
</dbReference>
<comment type="pathway">
    <text evidence="3">Carbohydrate degradation; pentose phosphate pathway; D-ribose 5-phosphate from D-ribulose 5-phosphate (non-oxidative stage): step 1/1.</text>
</comment>
<comment type="subunit">
    <text evidence="3">Homodimer.</text>
</comment>
<evidence type="ECO:0000256" key="2">
    <source>
        <dbReference type="ARBA" id="ARBA00023235"/>
    </source>
</evidence>
<name>A0A1G7W3X6_9BACT</name>
<dbReference type="GO" id="GO:0009052">
    <property type="term" value="P:pentose-phosphate shunt, non-oxidative branch"/>
    <property type="evidence" value="ECO:0007669"/>
    <property type="project" value="UniProtKB-UniRule"/>
</dbReference>
<dbReference type="EC" id="5.3.1.6" evidence="3"/>
<dbReference type="CDD" id="cd01398">
    <property type="entry name" value="RPI_A"/>
    <property type="match status" value="1"/>
</dbReference>
<dbReference type="InterPro" id="IPR037171">
    <property type="entry name" value="NagB/RpiA_transferase-like"/>
</dbReference>
<dbReference type="Proteomes" id="UP000198748">
    <property type="component" value="Unassembled WGS sequence"/>
</dbReference>
<reference evidence="5" key="1">
    <citation type="submission" date="2016-10" db="EMBL/GenBank/DDBJ databases">
        <authorList>
            <person name="Varghese N."/>
            <person name="Submissions S."/>
        </authorList>
    </citation>
    <scope>NUCLEOTIDE SEQUENCE [LARGE SCALE GENOMIC DNA]</scope>
    <source>
        <strain evidence="5">DSM 25329</strain>
    </source>
</reference>
<feature type="binding site" evidence="3">
    <location>
        <position position="124"/>
    </location>
    <ligand>
        <name>substrate</name>
    </ligand>
</feature>
<dbReference type="GO" id="GO:0005829">
    <property type="term" value="C:cytosol"/>
    <property type="evidence" value="ECO:0007669"/>
    <property type="project" value="TreeGrafter"/>
</dbReference>
<dbReference type="Gene3D" id="3.40.50.1360">
    <property type="match status" value="1"/>
</dbReference>
<dbReference type="Pfam" id="PF06026">
    <property type="entry name" value="Rib_5-P_isom_A"/>
    <property type="match status" value="1"/>
</dbReference>
<evidence type="ECO:0000256" key="3">
    <source>
        <dbReference type="HAMAP-Rule" id="MF_00170"/>
    </source>
</evidence>
<comment type="function">
    <text evidence="3">Catalyzes the reversible conversion of ribose-5-phosphate to ribulose 5-phosphate.</text>
</comment>
<dbReference type="UniPathway" id="UPA00115">
    <property type="reaction ID" value="UER00412"/>
</dbReference>
<evidence type="ECO:0000313" key="5">
    <source>
        <dbReference type="Proteomes" id="UP000198748"/>
    </source>
</evidence>
<proteinExistence type="inferred from homology"/>
<evidence type="ECO:0000313" key="4">
    <source>
        <dbReference type="EMBL" id="SDG66647.1"/>
    </source>
</evidence>
<dbReference type="NCBIfam" id="TIGR00021">
    <property type="entry name" value="rpiA"/>
    <property type="match status" value="1"/>
</dbReference>
<gene>
    <name evidence="3" type="primary">rpiA</name>
    <name evidence="4" type="ORF">SAMN04487996_121104</name>
</gene>
<organism evidence="4 5">
    <name type="scientific">Dyadobacter soli</name>
    <dbReference type="NCBI Taxonomy" id="659014"/>
    <lineage>
        <taxon>Bacteria</taxon>
        <taxon>Pseudomonadati</taxon>
        <taxon>Bacteroidota</taxon>
        <taxon>Cytophagia</taxon>
        <taxon>Cytophagales</taxon>
        <taxon>Spirosomataceae</taxon>
        <taxon>Dyadobacter</taxon>
    </lineage>
</organism>
<keyword evidence="5" id="KW-1185">Reference proteome</keyword>
<comment type="catalytic activity">
    <reaction evidence="1 3">
        <text>aldehydo-D-ribose 5-phosphate = D-ribulose 5-phosphate</text>
        <dbReference type="Rhea" id="RHEA:14657"/>
        <dbReference type="ChEBI" id="CHEBI:58121"/>
        <dbReference type="ChEBI" id="CHEBI:58273"/>
        <dbReference type="EC" id="5.3.1.6"/>
    </reaction>
</comment>
<sequence>MKDLKNEKTLAAKEAVKYLSNGQIVGLGSGSSAYIAIAEIGELVKNGLNIKGVPTSEKTRELAESLNIPLLKIEEVDAIDITIDGADEFTTDLQLIKGGGSFLLKEKVVAALSKQEIIITDSTKKVEFLGKFTVPIEVIPYAQNYVLAEIQKLSGTGKIRLVDDEPLITEQGNVLIDGDFGLIQDPALLAEQLIKIVGVVEHGLFINIATTVIMGVDDATEVFLKK</sequence>
<evidence type="ECO:0000256" key="1">
    <source>
        <dbReference type="ARBA" id="ARBA00001713"/>
    </source>
</evidence>
<dbReference type="Gene3D" id="3.30.70.260">
    <property type="match status" value="1"/>
</dbReference>